<evidence type="ECO:0000313" key="2">
    <source>
        <dbReference type="EMBL" id="MEN2745097.1"/>
    </source>
</evidence>
<feature type="compositionally biased region" description="Basic and acidic residues" evidence="1">
    <location>
        <begin position="328"/>
        <end position="341"/>
    </location>
</feature>
<evidence type="ECO:0000313" key="3">
    <source>
        <dbReference type="Proteomes" id="UP001422074"/>
    </source>
</evidence>
<feature type="region of interest" description="Disordered" evidence="1">
    <location>
        <begin position="321"/>
        <end position="354"/>
    </location>
</feature>
<keyword evidence="3" id="KW-1185">Reference proteome</keyword>
<organism evidence="2 3">
    <name type="scientific">Sinomonas halotolerans</name>
    <dbReference type="NCBI Taxonomy" id="1644133"/>
    <lineage>
        <taxon>Bacteria</taxon>
        <taxon>Bacillati</taxon>
        <taxon>Actinomycetota</taxon>
        <taxon>Actinomycetes</taxon>
        <taxon>Micrococcales</taxon>
        <taxon>Micrococcaceae</taxon>
        <taxon>Sinomonas</taxon>
    </lineage>
</organism>
<protein>
    <recommendedName>
        <fullName evidence="4">Integrase</fullName>
    </recommendedName>
</protein>
<evidence type="ECO:0008006" key="4">
    <source>
        <dbReference type="Google" id="ProtNLM"/>
    </source>
</evidence>
<sequence>MDSPTRPSRNPTPEKVAFLRELCIEHHILEPVNLDIERFQTWLEAKLHSLPAEDARLIQQYARWVHLNRMRQLDSSGAMKKATFLSAKQSTTMAIGFLVHLRQRGTTPRACSQADVDQWLDSGPTTRSLARSFVRWAGQHGHLPPVDFPYRVANTTPVISQQQRLEHIRNLLNPRAGIPGAESIAGLFLLLYAQPITRVAQMRLEQIEDIGERLTVSFTGDRLEIPPPFDGIVRAHLKALPNSNTSAHLGNKWLFPGVQPGKHMHQGTIMNRLRDSGIDLLGARNASLRALVLEMPAPVVADAFNYSYTITDRHRRDAGATFGNYVARRSETTTSPRERNTPRRPRPSPASYPL</sequence>
<reference evidence="2 3" key="1">
    <citation type="submission" date="2024-05" db="EMBL/GenBank/DDBJ databases">
        <title>Sinomonas sp. nov., isolated from a waste landfill.</title>
        <authorList>
            <person name="Zhao Y."/>
        </authorList>
    </citation>
    <scope>NUCLEOTIDE SEQUENCE [LARGE SCALE GENOMIC DNA]</scope>
    <source>
        <strain evidence="2 3">CCTCC AB2014300</strain>
    </source>
</reference>
<proteinExistence type="predicted"/>
<gene>
    <name evidence="2" type="ORF">ABCQ75_11170</name>
</gene>
<dbReference type="EMBL" id="JBDFRB010000009">
    <property type="protein sequence ID" value="MEN2745097.1"/>
    <property type="molecule type" value="Genomic_DNA"/>
</dbReference>
<name>A0ABU9X230_9MICC</name>
<dbReference type="Proteomes" id="UP001422074">
    <property type="component" value="Unassembled WGS sequence"/>
</dbReference>
<dbReference type="RefSeq" id="WP_345885450.1">
    <property type="nucleotide sequence ID" value="NZ_JBDFRB010000009.1"/>
</dbReference>
<comment type="caution">
    <text evidence="2">The sequence shown here is derived from an EMBL/GenBank/DDBJ whole genome shotgun (WGS) entry which is preliminary data.</text>
</comment>
<evidence type="ECO:0000256" key="1">
    <source>
        <dbReference type="SAM" id="MobiDB-lite"/>
    </source>
</evidence>
<accession>A0ABU9X230</accession>